<dbReference type="InterPro" id="IPR002934">
    <property type="entry name" value="Polymerase_NTP_transf_dom"/>
</dbReference>
<protein>
    <recommendedName>
        <fullName evidence="1">Polymerase nucleotidyl transferase domain-containing protein</fullName>
    </recommendedName>
</protein>
<gene>
    <name evidence="2" type="ORF">XM38_027310</name>
</gene>
<dbReference type="EMBL" id="CP021983">
    <property type="protein sequence ID" value="ASC71777.1"/>
    <property type="molecule type" value="Genomic_DNA"/>
</dbReference>
<evidence type="ECO:0000313" key="3">
    <source>
        <dbReference type="Proteomes" id="UP000191901"/>
    </source>
</evidence>
<dbReference type="Gene3D" id="3.30.460.10">
    <property type="entry name" value="Beta Polymerase, domain 2"/>
    <property type="match status" value="1"/>
</dbReference>
<dbReference type="GO" id="GO:0016779">
    <property type="term" value="F:nucleotidyltransferase activity"/>
    <property type="evidence" value="ECO:0007669"/>
    <property type="project" value="InterPro"/>
</dbReference>
<dbReference type="SUPFAM" id="SSF81301">
    <property type="entry name" value="Nucleotidyltransferase"/>
    <property type="match status" value="1"/>
</dbReference>
<reference evidence="2 3" key="1">
    <citation type="journal article" date="2016" name="Biochim. Biophys. Acta">
        <title>Characterization of red-shifted phycobilisomes isolated from the chlorophyll f-containing cyanobacterium Halomicronema hongdechloris.</title>
        <authorList>
            <person name="Li Y."/>
            <person name="Lin Y."/>
            <person name="Garvey C.J."/>
            <person name="Birch D."/>
            <person name="Corkery R.W."/>
            <person name="Loughlin P.C."/>
            <person name="Scheer H."/>
            <person name="Willows R.D."/>
            <person name="Chen M."/>
        </authorList>
    </citation>
    <scope>NUCLEOTIDE SEQUENCE [LARGE SCALE GENOMIC DNA]</scope>
    <source>
        <strain evidence="2 3">C2206</strain>
    </source>
</reference>
<evidence type="ECO:0000259" key="1">
    <source>
        <dbReference type="Pfam" id="PF01909"/>
    </source>
</evidence>
<dbReference type="STRING" id="1641165.XM38_20010"/>
<feature type="domain" description="Polymerase nucleotidyl transferase" evidence="1">
    <location>
        <begin position="17"/>
        <end position="83"/>
    </location>
</feature>
<dbReference type="RefSeq" id="WP_080812089.1">
    <property type="nucleotide sequence ID" value="NZ_CP021983.2"/>
</dbReference>
<dbReference type="Pfam" id="PF01909">
    <property type="entry name" value="NTP_transf_2"/>
    <property type="match status" value="1"/>
</dbReference>
<dbReference type="PANTHER" id="PTHR37030:SF1">
    <property type="entry name" value="NUCLEOTIDYLTRANSFERASE"/>
    <property type="match status" value="1"/>
</dbReference>
<dbReference type="AlphaFoldDB" id="A0A1Z3HNN5"/>
<sequence>MPQLTLDLLEQMTQRLVAALKPEQIILFGSYAYGEPTKDSDIDLLVILSESDEPRYRRARKAHRALRGMGIPKDILVMTRAEVDRQASVSSSLVGQALRQGKVLYE</sequence>
<accession>A0A1Z3HNN5</accession>
<dbReference type="InterPro" id="IPR043519">
    <property type="entry name" value="NT_sf"/>
</dbReference>
<proteinExistence type="predicted"/>
<dbReference type="PANTHER" id="PTHR37030">
    <property type="entry name" value="NUCLEOTIDYLTRANSFERASE"/>
    <property type="match status" value="1"/>
</dbReference>
<dbReference type="CDD" id="cd05403">
    <property type="entry name" value="NT_KNTase_like"/>
    <property type="match status" value="1"/>
</dbReference>
<dbReference type="KEGG" id="hhg:XM38_027310"/>
<keyword evidence="3" id="KW-1185">Reference proteome</keyword>
<dbReference type="Proteomes" id="UP000191901">
    <property type="component" value="Chromosome"/>
</dbReference>
<organism evidence="2 3">
    <name type="scientific">Halomicronema hongdechloris C2206</name>
    <dbReference type="NCBI Taxonomy" id="1641165"/>
    <lineage>
        <taxon>Bacteria</taxon>
        <taxon>Bacillati</taxon>
        <taxon>Cyanobacteriota</taxon>
        <taxon>Cyanophyceae</taxon>
        <taxon>Nodosilineales</taxon>
        <taxon>Nodosilineaceae</taxon>
        <taxon>Halomicronema</taxon>
    </lineage>
</organism>
<name>A0A1Z3HNN5_9CYAN</name>
<evidence type="ECO:0000313" key="2">
    <source>
        <dbReference type="EMBL" id="ASC71777.1"/>
    </source>
</evidence>
<dbReference type="OrthoDB" id="464383at2"/>